<proteinExistence type="predicted"/>
<organism evidence="1 2">
    <name type="scientific">Haloferax mediterranei (strain ATCC 33500 / DSM 1411 / JCM 8866 / NBRC 14739 / NCIMB 2177 / R-4)</name>
    <name type="common">Halobacterium mediterranei</name>
    <dbReference type="NCBI Taxonomy" id="523841"/>
    <lineage>
        <taxon>Archaea</taxon>
        <taxon>Methanobacteriati</taxon>
        <taxon>Methanobacteriota</taxon>
        <taxon>Stenosarchaea group</taxon>
        <taxon>Halobacteria</taxon>
        <taxon>Halobacteriales</taxon>
        <taxon>Haloferacaceae</taxon>
        <taxon>Haloferax</taxon>
    </lineage>
</organism>
<keyword evidence="1" id="KW-0614">Plasmid</keyword>
<evidence type="ECO:0000313" key="1">
    <source>
        <dbReference type="EMBL" id="AFK20857.1"/>
    </source>
</evidence>
<protein>
    <submittedName>
        <fullName evidence="1">Uncharacterized protein</fullName>
    </submittedName>
</protein>
<evidence type="ECO:0000313" key="2">
    <source>
        <dbReference type="Proteomes" id="UP000006469"/>
    </source>
</evidence>
<name>I3R9E7_HALMT</name>
<dbReference type="AlphaFoldDB" id="I3R9E7"/>
<gene>
    <name evidence="1" type="ordered locus">HFX_5020</name>
</gene>
<sequence length="51" mass="5613">MELTEEPMIVRSANITEQWFGGSTITPTEALLSTVAPIETVEVQLVRHASE</sequence>
<dbReference type="HOGENOM" id="CLU_3094006_0_0_2"/>
<reference evidence="1 2" key="1">
    <citation type="journal article" date="2012" name="J. Bacteriol.">
        <title>Complete genome sequence of the metabolically versatile halophilic archaeon Haloferax mediterranei, a poly(3-hydroxybutyrate-co-3-hydroxyvalerate) producer.</title>
        <authorList>
            <person name="Han J."/>
            <person name="Zhang F."/>
            <person name="Hou J."/>
            <person name="Liu X."/>
            <person name="Li M."/>
            <person name="Liu H."/>
            <person name="Cai L."/>
            <person name="Zhang B."/>
            <person name="Chen Y."/>
            <person name="Zhou J."/>
            <person name="Hu S."/>
            <person name="Xiang H."/>
        </authorList>
    </citation>
    <scope>NUCLEOTIDE SEQUENCE [LARGE SCALE GENOMIC DNA]</scope>
    <source>
        <strain evidence="2">ATCC 33500 / DSM 1411 / JCM 8866 / NBRC 14739 / NCIMB 2177 / R-4</strain>
        <plasmid evidence="2">pHM300</plasmid>
    </source>
</reference>
<dbReference type="EMBL" id="CP001870">
    <property type="protein sequence ID" value="AFK20857.1"/>
    <property type="molecule type" value="Genomic_DNA"/>
</dbReference>
<dbReference type="Proteomes" id="UP000006469">
    <property type="component" value="Plasmid pHM300"/>
</dbReference>
<dbReference type="KEGG" id="hme:HFX_5020"/>
<geneLocation type="plasmid" evidence="1 2">
    <name>pHM300</name>
</geneLocation>
<accession>I3R9E7</accession>